<name>A0A9N9FEK6_9GLOM</name>
<evidence type="ECO:0000313" key="7">
    <source>
        <dbReference type="Proteomes" id="UP000789508"/>
    </source>
</evidence>
<feature type="compositionally biased region" description="Basic and acidic residues" evidence="3">
    <location>
        <begin position="1155"/>
        <end position="1171"/>
    </location>
</feature>
<evidence type="ECO:0000259" key="4">
    <source>
        <dbReference type="PROSITE" id="PS50009"/>
    </source>
</evidence>
<dbReference type="OrthoDB" id="546434at2759"/>
<dbReference type="InterPro" id="IPR036964">
    <property type="entry name" value="RASGEF_cat_dom_sf"/>
</dbReference>
<organism evidence="6 7">
    <name type="scientific">Ambispora leptoticha</name>
    <dbReference type="NCBI Taxonomy" id="144679"/>
    <lineage>
        <taxon>Eukaryota</taxon>
        <taxon>Fungi</taxon>
        <taxon>Fungi incertae sedis</taxon>
        <taxon>Mucoromycota</taxon>
        <taxon>Glomeromycotina</taxon>
        <taxon>Glomeromycetes</taxon>
        <taxon>Archaeosporales</taxon>
        <taxon>Ambisporaceae</taxon>
        <taxon>Ambispora</taxon>
    </lineage>
</organism>
<feature type="compositionally biased region" description="Polar residues" evidence="3">
    <location>
        <begin position="480"/>
        <end position="491"/>
    </location>
</feature>
<feature type="compositionally biased region" description="Basic and acidic residues" evidence="3">
    <location>
        <begin position="549"/>
        <end position="562"/>
    </location>
</feature>
<feature type="compositionally biased region" description="Basic and acidic residues" evidence="3">
    <location>
        <begin position="422"/>
        <end position="442"/>
    </location>
</feature>
<dbReference type="PROSITE" id="PS50212">
    <property type="entry name" value="RASGEF_NTER"/>
    <property type="match status" value="1"/>
</dbReference>
<dbReference type="CDD" id="cd06224">
    <property type="entry name" value="REM"/>
    <property type="match status" value="1"/>
</dbReference>
<proteinExistence type="predicted"/>
<keyword evidence="1 2" id="KW-0344">Guanine-nucleotide releasing factor</keyword>
<dbReference type="GO" id="GO:0007265">
    <property type="term" value="P:Ras protein signal transduction"/>
    <property type="evidence" value="ECO:0007669"/>
    <property type="project" value="TreeGrafter"/>
</dbReference>
<dbReference type="InterPro" id="IPR000651">
    <property type="entry name" value="Ras-like_Gua-exchang_fac_N"/>
</dbReference>
<evidence type="ECO:0000256" key="1">
    <source>
        <dbReference type="ARBA" id="ARBA00022658"/>
    </source>
</evidence>
<protein>
    <submittedName>
        <fullName evidence="6">10269_t:CDS:1</fullName>
    </submittedName>
</protein>
<dbReference type="SMART" id="SM00229">
    <property type="entry name" value="RasGEFN"/>
    <property type="match status" value="1"/>
</dbReference>
<dbReference type="GO" id="GO:0005085">
    <property type="term" value="F:guanyl-nucleotide exchange factor activity"/>
    <property type="evidence" value="ECO:0007669"/>
    <property type="project" value="UniProtKB-KW"/>
</dbReference>
<feature type="domain" description="Ras-GEF" evidence="4">
    <location>
        <begin position="816"/>
        <end position="1059"/>
    </location>
</feature>
<dbReference type="InterPro" id="IPR023578">
    <property type="entry name" value="Ras_GEF_dom_sf"/>
</dbReference>
<feature type="region of interest" description="Disordered" evidence="3">
    <location>
        <begin position="852"/>
        <end position="871"/>
    </location>
</feature>
<feature type="region of interest" description="Disordered" evidence="3">
    <location>
        <begin position="1144"/>
        <end position="1171"/>
    </location>
</feature>
<dbReference type="EMBL" id="CAJVPS010001193">
    <property type="protein sequence ID" value="CAG8528642.1"/>
    <property type="molecule type" value="Genomic_DNA"/>
</dbReference>
<dbReference type="Proteomes" id="UP000789508">
    <property type="component" value="Unassembled WGS sequence"/>
</dbReference>
<dbReference type="Pfam" id="PF00617">
    <property type="entry name" value="RasGEF"/>
    <property type="match status" value="1"/>
</dbReference>
<keyword evidence="7" id="KW-1185">Reference proteome</keyword>
<evidence type="ECO:0000256" key="3">
    <source>
        <dbReference type="SAM" id="MobiDB-lite"/>
    </source>
</evidence>
<dbReference type="GO" id="GO:0005886">
    <property type="term" value="C:plasma membrane"/>
    <property type="evidence" value="ECO:0007669"/>
    <property type="project" value="TreeGrafter"/>
</dbReference>
<reference evidence="6" key="1">
    <citation type="submission" date="2021-06" db="EMBL/GenBank/DDBJ databases">
        <authorList>
            <person name="Kallberg Y."/>
            <person name="Tangrot J."/>
            <person name="Rosling A."/>
        </authorList>
    </citation>
    <scope>NUCLEOTIDE SEQUENCE</scope>
    <source>
        <strain evidence="6">FL130A</strain>
    </source>
</reference>
<dbReference type="AlphaFoldDB" id="A0A9N9FEK6"/>
<accession>A0A9N9FEK6</accession>
<dbReference type="SUPFAM" id="SSF48366">
    <property type="entry name" value="Ras GEF"/>
    <property type="match status" value="1"/>
</dbReference>
<dbReference type="PANTHER" id="PTHR23113:SF99">
    <property type="entry name" value="RASGEF DOMAIN-CONTAINING PROTEIN"/>
    <property type="match status" value="1"/>
</dbReference>
<feature type="compositionally biased region" description="Low complexity" evidence="3">
    <location>
        <begin position="1144"/>
        <end position="1153"/>
    </location>
</feature>
<dbReference type="InterPro" id="IPR001895">
    <property type="entry name" value="RASGEF_cat_dom"/>
</dbReference>
<feature type="compositionally biased region" description="Basic residues" evidence="3">
    <location>
        <begin position="458"/>
        <end position="469"/>
    </location>
</feature>
<evidence type="ECO:0000313" key="6">
    <source>
        <dbReference type="EMBL" id="CAG8528642.1"/>
    </source>
</evidence>
<feature type="region of interest" description="Disordered" evidence="3">
    <location>
        <begin position="549"/>
        <end position="572"/>
    </location>
</feature>
<dbReference type="InterPro" id="IPR008937">
    <property type="entry name" value="Ras-like_GEF"/>
</dbReference>
<evidence type="ECO:0000256" key="2">
    <source>
        <dbReference type="PROSITE-ProRule" id="PRU00168"/>
    </source>
</evidence>
<dbReference type="SMART" id="SM00147">
    <property type="entry name" value="RasGEF"/>
    <property type="match status" value="1"/>
</dbReference>
<feature type="compositionally biased region" description="Low complexity" evidence="3">
    <location>
        <begin position="500"/>
        <end position="514"/>
    </location>
</feature>
<gene>
    <name evidence="6" type="ORF">ALEPTO_LOCUS4828</name>
</gene>
<feature type="compositionally biased region" description="Low complexity" evidence="3">
    <location>
        <begin position="563"/>
        <end position="572"/>
    </location>
</feature>
<evidence type="ECO:0000259" key="5">
    <source>
        <dbReference type="PROSITE" id="PS50212"/>
    </source>
</evidence>
<dbReference type="Gene3D" id="1.20.870.10">
    <property type="entry name" value="Son of sevenless (SoS) protein Chain: S domain 1"/>
    <property type="match status" value="1"/>
</dbReference>
<sequence length="1171" mass="132377">MKFITTFSHLISNDNESPTPNNLLINDDKNDNEKEFLTSSIPPSPNRASSLKNKSSSLVKVLSASTLVISIVRNMLAQNNNQILNNLTDAVKLDEYHVLTECVSEKAESILKTVRMIKDSNPSASNGQHIYNALISSSTDLADALIMFVGFVKDHLPHIAIEEPFTGCSTTDNDNSSINLKKKSSFKKKVLKSFKTLRRNVPSPLGSPASTFSFSKDKDKDTRSKKFLGINGHIFSGRRSNGDLSVYRKRSDSIGSNASSISNVSSLASIRTMPNLNTHGNTQIDPLSSSAKKSFRKKPFPYLRIETSFRGSNKTEKHRKLHILREKRDGQNIEVHEKEIEEVDLNDIEEQHSIGWASVASSLNNTPTSSKFREHFEGAPAQMTGGRHRRASDASIRTPYSTRSLYVHENLSTKSALSVLESSHRNSIEDHTRNKTEDEKSRRNSSHSSIKSYLLKHISQKSKSKFNKKGKGDYWPVNESIPTTPKNTSEYSDAPQLPLSARSSTSSTKSTRSTNRLFSLKRPKVPHKMSSESDIRSLKKRWAEYDADKSLSTHPEEIKENSSSDNNNNAHSDVANDEVFYRIVTKKSSNSLNIKKKPSLTSLLKPPSLFSTSHNRGSADFSDFDDGELVQYCNAHSKEGLALGVVDKRPQVLYGTIENLISWMVDEDGQDLEFIDVFILCHGFFMESRDFLENMILRFHIQSQGSDDNANNFSNYVQINILSILHRWVTIQSENFQDQILYECLVSFLDDDVKNAGFLGEADQIKFTLKEQLSDNGHDKLQNAAKILPMNDYNNSTQLFMPPSELLDTSPLLDYDAKSIAKYLTYMDYSAFKSITLYDYITGWRKKRQMMERGTSDSEQHETSHNHQEAASRIDEFIRRSNMISHWVAYEICKLKEVKMRKNMLQKFIEVAKHCRQMNNFQTSMTIILGLNSRSIRRLEETWANLANKHIITSQQIEKLLDTSKNMDFYRQALARCRPPAVPFFATCLKDITAIMEANETFIANSTNTINTAAAPSNQESQHQLQQINWQKLRLLIKNLYAIIGLHSETYKFTSTNPSSTFDDKELMDSFPSPTPSIADNNTMLHSPFRIRFTASSPTDSPIFSSSPKFSPNPLSGIMLDNIGEIIERRIYLAAGDLFLPNSENSSSSNYENDGSEKLMELSRIAEPDEI</sequence>
<dbReference type="Pfam" id="PF00618">
    <property type="entry name" value="RasGEF_N"/>
    <property type="match status" value="1"/>
</dbReference>
<feature type="domain" description="N-terminal Ras-GEF" evidence="5">
    <location>
        <begin position="648"/>
        <end position="774"/>
    </location>
</feature>
<dbReference type="Gene3D" id="1.10.840.10">
    <property type="entry name" value="Ras guanine-nucleotide exchange factors catalytic domain"/>
    <property type="match status" value="1"/>
</dbReference>
<dbReference type="PANTHER" id="PTHR23113">
    <property type="entry name" value="GUANINE NUCLEOTIDE EXCHANGE FACTOR"/>
    <property type="match status" value="1"/>
</dbReference>
<dbReference type="PROSITE" id="PS50009">
    <property type="entry name" value="RASGEF_CAT"/>
    <property type="match status" value="1"/>
</dbReference>
<feature type="region of interest" description="Disordered" evidence="3">
    <location>
        <begin position="422"/>
        <end position="536"/>
    </location>
</feature>
<comment type="caution">
    <text evidence="6">The sequence shown here is derived from an EMBL/GenBank/DDBJ whole genome shotgun (WGS) entry which is preliminary data.</text>
</comment>